<comment type="cofactor">
    <cofactor evidence="1">
        <name>Mg(2+)</name>
        <dbReference type="ChEBI" id="CHEBI:18420"/>
    </cofactor>
</comment>
<keyword evidence="2" id="KW-0479">Metal-binding</keyword>
<gene>
    <name evidence="5" type="ORF">F0562_019809</name>
</gene>
<dbReference type="EMBL" id="CM018033">
    <property type="protein sequence ID" value="KAA8544974.1"/>
    <property type="molecule type" value="Genomic_DNA"/>
</dbReference>
<name>A0A5J5BQP9_9ASTE</name>
<accession>A0A5J5BQP9</accession>
<dbReference type="InterPro" id="IPR005630">
    <property type="entry name" value="Terpene_synthase_metal-bd"/>
</dbReference>
<dbReference type="InterPro" id="IPR050148">
    <property type="entry name" value="Terpene_synthase-like"/>
</dbReference>
<keyword evidence="3" id="KW-0456">Lyase</keyword>
<dbReference type="Pfam" id="PF03936">
    <property type="entry name" value="Terpene_synth_C"/>
    <property type="match status" value="1"/>
</dbReference>
<proteinExistence type="predicted"/>
<dbReference type="Gene3D" id="1.10.600.10">
    <property type="entry name" value="Farnesyl Diphosphate Synthase"/>
    <property type="match status" value="1"/>
</dbReference>
<dbReference type="CDD" id="cd00684">
    <property type="entry name" value="Terpene_cyclase_plant_C1"/>
    <property type="match status" value="1"/>
</dbReference>
<dbReference type="InterPro" id="IPR008949">
    <property type="entry name" value="Isoprenoid_synthase_dom_sf"/>
</dbReference>
<evidence type="ECO:0000313" key="6">
    <source>
        <dbReference type="Proteomes" id="UP000325577"/>
    </source>
</evidence>
<evidence type="ECO:0000256" key="2">
    <source>
        <dbReference type="ARBA" id="ARBA00022723"/>
    </source>
</evidence>
<dbReference type="InterPro" id="IPR034741">
    <property type="entry name" value="Terpene_cyclase-like_1_C"/>
</dbReference>
<dbReference type="GO" id="GO:0016102">
    <property type="term" value="P:diterpenoid biosynthetic process"/>
    <property type="evidence" value="ECO:0007669"/>
    <property type="project" value="InterPro"/>
</dbReference>
<dbReference type="InterPro" id="IPR044814">
    <property type="entry name" value="Terpene_cyclase_plant_C1"/>
</dbReference>
<sequence>MHGEDILDEALVFTTAHLESLVSHNPHLSNAFAREVMHSLKQPIHKGLPRLEARHFISVYQEDDSHDGTLLKFVKLDFNELQKVHQKELSDIARWWKDLDFATKLPFARDRVVECYFWILGVYFEPQYFLARRTLTKVIAMTSIIVDIYDLYDTLEELVLFTDAIERWDISAVNQLSEYMRVCSQALIDVYSEIEDILTKEGNSYQVHYAKIAMKRQVRAYFDEAKWFHEDYIPTMEEYMCVALATSAYPMLATTSLVGMGELATKEAFDWVCSEPKIFRAASTICRLTDDIVSNKFEQKRGHAASAVECYMKQYGGSEEEIDAEFGKQVCDAWKDINEECLSPTTVPMSLLTRVLNLARVIDVLYKDEDGYTRDAQRFCNLAAH</sequence>
<dbReference type="SUPFAM" id="SSF48576">
    <property type="entry name" value="Terpenoid synthases"/>
    <property type="match status" value="1"/>
</dbReference>
<dbReference type="GO" id="GO:0000287">
    <property type="term" value="F:magnesium ion binding"/>
    <property type="evidence" value="ECO:0007669"/>
    <property type="project" value="InterPro"/>
</dbReference>
<keyword evidence="6" id="KW-1185">Reference proteome</keyword>
<evidence type="ECO:0000256" key="3">
    <source>
        <dbReference type="ARBA" id="ARBA00023239"/>
    </source>
</evidence>
<organism evidence="5 6">
    <name type="scientific">Nyssa sinensis</name>
    <dbReference type="NCBI Taxonomy" id="561372"/>
    <lineage>
        <taxon>Eukaryota</taxon>
        <taxon>Viridiplantae</taxon>
        <taxon>Streptophyta</taxon>
        <taxon>Embryophyta</taxon>
        <taxon>Tracheophyta</taxon>
        <taxon>Spermatophyta</taxon>
        <taxon>Magnoliopsida</taxon>
        <taxon>eudicotyledons</taxon>
        <taxon>Gunneridae</taxon>
        <taxon>Pentapetalae</taxon>
        <taxon>asterids</taxon>
        <taxon>Cornales</taxon>
        <taxon>Nyssaceae</taxon>
        <taxon>Nyssa</taxon>
    </lineage>
</organism>
<dbReference type="InterPro" id="IPR036965">
    <property type="entry name" value="Terpene_synth_N_sf"/>
</dbReference>
<dbReference type="FunFam" id="1.10.600.10:FF:000007">
    <property type="entry name" value="Isoprene synthase, chloroplastic"/>
    <property type="match status" value="1"/>
</dbReference>
<dbReference type="OrthoDB" id="1877784at2759"/>
<dbReference type="SFLD" id="SFLDG01019">
    <property type="entry name" value="Terpene_Cyclase_Like_1_C_Termi"/>
    <property type="match status" value="1"/>
</dbReference>
<dbReference type="SFLD" id="SFLDS00005">
    <property type="entry name" value="Isoprenoid_Synthase_Type_I"/>
    <property type="match status" value="1"/>
</dbReference>
<dbReference type="Gene3D" id="1.50.10.130">
    <property type="entry name" value="Terpene synthase, N-terminal domain"/>
    <property type="match status" value="1"/>
</dbReference>
<protein>
    <recommendedName>
        <fullName evidence="4">Terpene synthase metal-binding domain-containing protein</fullName>
    </recommendedName>
</protein>
<dbReference type="SUPFAM" id="SSF48239">
    <property type="entry name" value="Terpenoid cyclases/Protein prenyltransferases"/>
    <property type="match status" value="1"/>
</dbReference>
<evidence type="ECO:0000256" key="1">
    <source>
        <dbReference type="ARBA" id="ARBA00001946"/>
    </source>
</evidence>
<dbReference type="GO" id="GO:0010333">
    <property type="term" value="F:terpene synthase activity"/>
    <property type="evidence" value="ECO:0007669"/>
    <property type="project" value="InterPro"/>
</dbReference>
<dbReference type="PANTHER" id="PTHR31225:SF221">
    <property type="entry name" value="(-)-GERMACRENE D SYNTHASE"/>
    <property type="match status" value="1"/>
</dbReference>
<dbReference type="AlphaFoldDB" id="A0A5J5BQP9"/>
<dbReference type="Proteomes" id="UP000325577">
    <property type="component" value="Linkage Group LG10"/>
</dbReference>
<evidence type="ECO:0000259" key="4">
    <source>
        <dbReference type="Pfam" id="PF03936"/>
    </source>
</evidence>
<reference evidence="5 6" key="1">
    <citation type="submission" date="2019-09" db="EMBL/GenBank/DDBJ databases">
        <title>A chromosome-level genome assembly of the Chinese tupelo Nyssa sinensis.</title>
        <authorList>
            <person name="Yang X."/>
            <person name="Kang M."/>
            <person name="Yang Y."/>
            <person name="Xiong H."/>
            <person name="Wang M."/>
            <person name="Zhang Z."/>
            <person name="Wang Z."/>
            <person name="Wu H."/>
            <person name="Ma T."/>
            <person name="Liu J."/>
            <person name="Xi Z."/>
        </authorList>
    </citation>
    <scope>NUCLEOTIDE SEQUENCE [LARGE SCALE GENOMIC DNA]</scope>
    <source>
        <strain evidence="5">J267</strain>
        <tissue evidence="5">Leaf</tissue>
    </source>
</reference>
<evidence type="ECO:0000313" key="5">
    <source>
        <dbReference type="EMBL" id="KAA8544974.1"/>
    </source>
</evidence>
<feature type="domain" description="Terpene synthase metal-binding" evidence="4">
    <location>
        <begin position="97"/>
        <end position="336"/>
    </location>
</feature>
<dbReference type="PANTHER" id="PTHR31225">
    <property type="entry name" value="OS04G0344100 PROTEIN-RELATED"/>
    <property type="match status" value="1"/>
</dbReference>
<dbReference type="InterPro" id="IPR008930">
    <property type="entry name" value="Terpenoid_cyclase/PrenylTrfase"/>
</dbReference>